<feature type="region of interest" description="Disordered" evidence="1">
    <location>
        <begin position="1"/>
        <end position="25"/>
    </location>
</feature>
<feature type="compositionally biased region" description="Polar residues" evidence="1">
    <location>
        <begin position="11"/>
        <end position="23"/>
    </location>
</feature>
<evidence type="ECO:0000313" key="2">
    <source>
        <dbReference type="EMBL" id="VDK17531.1"/>
    </source>
</evidence>
<dbReference type="WBParaSite" id="ASIM_0000035701-mRNA-1">
    <property type="protein sequence ID" value="ASIM_0000035701-mRNA-1"/>
    <property type="gene ID" value="ASIM_0000035701"/>
</dbReference>
<dbReference type="AlphaFoldDB" id="A0A0M3IYM8"/>
<sequence length="91" mass="9778">MSTVLRWPPQLTDSESSTGTRSTVEPLILDDYDERNWFGDSGVPDPGRDPIAQAINLLARPDTMGNLEALIRNSVAADMSDGLTTLAAAAF</sequence>
<dbReference type="Proteomes" id="UP000267096">
    <property type="component" value="Unassembled WGS sequence"/>
</dbReference>
<accession>A0A0M3IYM8</accession>
<evidence type="ECO:0000313" key="4">
    <source>
        <dbReference type="WBParaSite" id="ASIM_0000035701-mRNA-1"/>
    </source>
</evidence>
<protein>
    <submittedName>
        <fullName evidence="4">PPE family protein</fullName>
    </submittedName>
</protein>
<dbReference type="OrthoDB" id="5864733at2759"/>
<organism evidence="4">
    <name type="scientific">Anisakis simplex</name>
    <name type="common">Herring worm</name>
    <dbReference type="NCBI Taxonomy" id="6269"/>
    <lineage>
        <taxon>Eukaryota</taxon>
        <taxon>Metazoa</taxon>
        <taxon>Ecdysozoa</taxon>
        <taxon>Nematoda</taxon>
        <taxon>Chromadorea</taxon>
        <taxon>Rhabditida</taxon>
        <taxon>Spirurina</taxon>
        <taxon>Ascaridomorpha</taxon>
        <taxon>Ascaridoidea</taxon>
        <taxon>Anisakidae</taxon>
        <taxon>Anisakis</taxon>
        <taxon>Anisakis simplex complex</taxon>
    </lineage>
</organism>
<evidence type="ECO:0000256" key="1">
    <source>
        <dbReference type="SAM" id="MobiDB-lite"/>
    </source>
</evidence>
<gene>
    <name evidence="2" type="ORF">ASIM_LOCUS261</name>
</gene>
<evidence type="ECO:0000313" key="3">
    <source>
        <dbReference type="Proteomes" id="UP000267096"/>
    </source>
</evidence>
<keyword evidence="3" id="KW-1185">Reference proteome</keyword>
<reference evidence="2 3" key="2">
    <citation type="submission" date="2018-11" db="EMBL/GenBank/DDBJ databases">
        <authorList>
            <consortium name="Pathogen Informatics"/>
        </authorList>
    </citation>
    <scope>NUCLEOTIDE SEQUENCE [LARGE SCALE GENOMIC DNA]</scope>
</reference>
<name>A0A0M3IYM8_ANISI</name>
<dbReference type="EMBL" id="UYRR01000122">
    <property type="protein sequence ID" value="VDK17531.1"/>
    <property type="molecule type" value="Genomic_DNA"/>
</dbReference>
<reference evidence="4" key="1">
    <citation type="submission" date="2017-02" db="UniProtKB">
        <authorList>
            <consortium name="WormBaseParasite"/>
        </authorList>
    </citation>
    <scope>IDENTIFICATION</scope>
</reference>
<proteinExistence type="predicted"/>